<evidence type="ECO:0000313" key="4">
    <source>
        <dbReference type="Proteomes" id="UP000244069"/>
    </source>
</evidence>
<feature type="domain" description="Circularly permuted ATP-grasp type 2" evidence="2">
    <location>
        <begin position="94"/>
        <end position="473"/>
    </location>
</feature>
<dbReference type="Pfam" id="PF04168">
    <property type="entry name" value="Alpha-E"/>
    <property type="match status" value="1"/>
</dbReference>
<proteinExistence type="predicted"/>
<feature type="domain" description="DUF403" evidence="1">
    <location>
        <begin position="522"/>
        <end position="802"/>
    </location>
</feature>
<gene>
    <name evidence="3" type="ORF">C8N44_1495</name>
</gene>
<dbReference type="InterPro" id="IPR007296">
    <property type="entry name" value="DUF403"/>
</dbReference>
<dbReference type="PANTHER" id="PTHR34595:SF2">
    <property type="entry name" value="BLR2978 PROTEIN"/>
    <property type="match status" value="1"/>
</dbReference>
<evidence type="ECO:0000259" key="1">
    <source>
        <dbReference type="Pfam" id="PF04168"/>
    </source>
</evidence>
<protein>
    <submittedName>
        <fullName evidence="3">Putative circularly permuted ATP-grasp superfamily protein</fullName>
    </submittedName>
</protein>
<dbReference type="InterPro" id="IPR025841">
    <property type="entry name" value="CP_ATPgrasp_2"/>
</dbReference>
<sequence length="803" mass="88903">MTEERGDLDIPDAVADLLKGYAPHKGVADELMRRDGTLREVWKPLMELLARQSPDALAARFASGDQYLHDTGVYFRQLQGQSSAERDWPLSHIPVMIDAKEWETLSEGIAQRADLLEKIMADLYGEGTLVKNRVLPADLVARNPEWLRPLVGTKPRSGHFLHFLAFEIGRSPDGSWFVLGDRTQAPSGAGFALENRMASGRVFKELYQDANVERLATFFRRFRDALHGLRGSEEEGRVGILTPGQHTDTYYEHAYIARYLGYMLLETGDLKVENDQLMVRTIKGPVPVSVLWRRLDSRFADPLELDESSALGTPGMVSAVRSGAIDMVNCLGSGVLEARALMAFMPRISQALTGERLKLPNIATWWCGQKAERAYVTQNLDRMLIGPALATKLPFDIEATTARGGKFREGARQSVNEWLEREGASLVGQEAVTLSTTPAMIDGHLVPRPMVVRVFAARTPEGWTVMPGGYARIGRTEDPTALGMQSGGSVADVWVVSDEEVKPETLAAETPGPFIRRQPGLLPARAADNLYWLGRYVERAESSVRLLRAYHKRLQHYGSDTLPLVETIAAHLSKIALNPGDPLPPGLLHHFALARDCAANVRDRFSTDGWNALSDLAATAQDLADQVHRGEDTVRAMSVLLRKLGGFSGLVHDNMFRFNGWRFLTMGRAVERADQIASLLAAFADPAGPPGGYELAVEVGDSVMTHRRRYSVESNRNTVIDLLALDPDNPRAILFQVEALHDEEQRLARDTRHVRRGMASRPILQLRTALEVATPEEITTQRLIGIRGEIAAISDAISTQYFS</sequence>
<evidence type="ECO:0000313" key="3">
    <source>
        <dbReference type="EMBL" id="PTX37628.1"/>
    </source>
</evidence>
<dbReference type="Pfam" id="PF14403">
    <property type="entry name" value="CP_ATPgrasp_2"/>
    <property type="match status" value="1"/>
</dbReference>
<dbReference type="OrthoDB" id="9804079at2"/>
<dbReference type="RefSeq" id="WP_107978849.1">
    <property type="nucleotide sequence ID" value="NZ_BMEZ01000010.1"/>
</dbReference>
<comment type="caution">
    <text evidence="3">The sequence shown here is derived from an EMBL/GenBank/DDBJ whole genome shotgun (WGS) entry which is preliminary data.</text>
</comment>
<dbReference type="InterPro" id="IPR051680">
    <property type="entry name" value="ATP-dep_Glu-Cys_Ligase-2"/>
</dbReference>
<dbReference type="AlphaFoldDB" id="A0A2T6A1G2"/>
<dbReference type="Proteomes" id="UP000244069">
    <property type="component" value="Unassembled WGS sequence"/>
</dbReference>
<reference evidence="3 4" key="1">
    <citation type="submission" date="2018-04" db="EMBL/GenBank/DDBJ databases">
        <title>Genomic Encyclopedia of Archaeal and Bacterial Type Strains, Phase II (KMG-II): from individual species to whole genera.</title>
        <authorList>
            <person name="Goeker M."/>
        </authorList>
    </citation>
    <scope>NUCLEOTIDE SEQUENCE [LARGE SCALE GENOMIC DNA]</scope>
    <source>
        <strain evidence="3 4">DSM 29329</strain>
    </source>
</reference>
<dbReference type="PANTHER" id="PTHR34595">
    <property type="entry name" value="BLR5612 PROTEIN"/>
    <property type="match status" value="1"/>
</dbReference>
<dbReference type="EMBL" id="QBKN01000049">
    <property type="protein sequence ID" value="PTX37628.1"/>
    <property type="molecule type" value="Genomic_DNA"/>
</dbReference>
<dbReference type="SUPFAM" id="SSF56059">
    <property type="entry name" value="Glutathione synthetase ATP-binding domain-like"/>
    <property type="match status" value="1"/>
</dbReference>
<name>A0A2T6A1G2_9RHOB</name>
<evidence type="ECO:0000259" key="2">
    <source>
        <dbReference type="Pfam" id="PF14403"/>
    </source>
</evidence>
<organism evidence="3 4">
    <name type="scientific">Allosediminivita pacifica</name>
    <dbReference type="NCBI Taxonomy" id="1267769"/>
    <lineage>
        <taxon>Bacteria</taxon>
        <taxon>Pseudomonadati</taxon>
        <taxon>Pseudomonadota</taxon>
        <taxon>Alphaproteobacteria</taxon>
        <taxon>Rhodobacterales</taxon>
        <taxon>Paracoccaceae</taxon>
        <taxon>Allosediminivita</taxon>
    </lineage>
</organism>
<accession>A0A2T6A1G2</accession>
<keyword evidence="4" id="KW-1185">Reference proteome</keyword>
<dbReference type="Gene3D" id="3.40.50.11290">
    <property type="match status" value="1"/>
</dbReference>